<accession>A0A6B8W676</accession>
<protein>
    <submittedName>
        <fullName evidence="2">Uncharacterized protein</fullName>
    </submittedName>
</protein>
<reference evidence="2 3" key="1">
    <citation type="submission" date="2019-11" db="EMBL/GenBank/DDBJ databases">
        <title>Complete genome sequence of Corynebacterium kalinowskii 1959, a novel Corynebacterium species isolated from soil of a small paddock in Vilsendorf, Germany.</title>
        <authorList>
            <person name="Schaffert L."/>
            <person name="Ruwe M."/>
            <person name="Milse J."/>
            <person name="Hanuschka K."/>
            <person name="Ortseifen V."/>
            <person name="Droste J."/>
            <person name="Brandt D."/>
            <person name="Schlueter L."/>
            <person name="Kutter Y."/>
            <person name="Vinke S."/>
            <person name="Viehoefer P."/>
            <person name="Jacob L."/>
            <person name="Luebke N.-C."/>
            <person name="Schulte-Berndt E."/>
            <person name="Hain C."/>
            <person name="Linder M."/>
            <person name="Schmidt P."/>
            <person name="Wollenschlaeger L."/>
            <person name="Luttermann T."/>
            <person name="Thieme E."/>
            <person name="Hassa J."/>
            <person name="Haak M."/>
            <person name="Wittchen M."/>
            <person name="Mentz A."/>
            <person name="Persicke M."/>
            <person name="Busche T."/>
            <person name="Ruckert C."/>
        </authorList>
    </citation>
    <scope>NUCLEOTIDE SEQUENCE [LARGE SCALE GENOMIC DNA]</scope>
    <source>
        <strain evidence="2 3">2039</strain>
    </source>
</reference>
<keyword evidence="1" id="KW-0472">Membrane</keyword>
<name>A0A6B8W676_9CORY</name>
<evidence type="ECO:0000313" key="2">
    <source>
        <dbReference type="EMBL" id="QGU08081.1"/>
    </source>
</evidence>
<keyword evidence="3" id="KW-1185">Reference proteome</keyword>
<feature type="transmembrane region" description="Helical" evidence="1">
    <location>
        <begin position="31"/>
        <end position="52"/>
    </location>
</feature>
<feature type="transmembrane region" description="Helical" evidence="1">
    <location>
        <begin position="204"/>
        <end position="225"/>
    </location>
</feature>
<dbReference type="KEGG" id="cok:COCCU_10820"/>
<evidence type="ECO:0000313" key="3">
    <source>
        <dbReference type="Proteomes" id="UP000424462"/>
    </source>
</evidence>
<dbReference type="EMBL" id="CP046455">
    <property type="protein sequence ID" value="QGU08081.1"/>
    <property type="molecule type" value="Genomic_DNA"/>
</dbReference>
<evidence type="ECO:0000256" key="1">
    <source>
        <dbReference type="SAM" id="Phobius"/>
    </source>
</evidence>
<dbReference type="Proteomes" id="UP000424462">
    <property type="component" value="Chromosome"/>
</dbReference>
<organism evidence="2 3">
    <name type="scientific">Corynebacterium occultum</name>
    <dbReference type="NCBI Taxonomy" id="2675219"/>
    <lineage>
        <taxon>Bacteria</taxon>
        <taxon>Bacillati</taxon>
        <taxon>Actinomycetota</taxon>
        <taxon>Actinomycetes</taxon>
        <taxon>Mycobacteriales</taxon>
        <taxon>Corynebacteriaceae</taxon>
        <taxon>Corynebacterium</taxon>
    </lineage>
</organism>
<gene>
    <name evidence="2" type="ORF">COCCU_10820</name>
</gene>
<sequence>MSEQLSGSAHHTPVWHKRRSTALGFLPVSRIGIFLAILLVTATALAATYLVARESLLQRVNEQANAVVEQEMERFVEFSETAVDPRTSNSFGSSTRLLDVYLSTRIPGPDEAVVGIVDRRLIQMNRGDSARRLEPDSPLLATIEGSPDAAGIIHPESPEAAPVYWGKVHLSSPEDPRPAAFVVLHHTDNDMVGLDQTLELLRTAGTMVLGVAALPALILALLLGWRRPWRPQQSDVDKPETRAGDEDPNAIYRATLVHTNRRMQAPLRHLGNVAHNQPALAEPVQQLRQASDSLAVLSKMMQPGASGEQLRVDSGELTWQLVQRIRQDNEQEIRLVSTATGQQISANPEQLRLALNAVAHSFPRPSRQGSGQVEFGTAFRSGEGERIMSLWLRYHDEGQSSDHPEVEYPPMLQSVAEQHGGRVWSESTPQLGVLVGLDIPVAP</sequence>
<dbReference type="RefSeq" id="WP_156231501.1">
    <property type="nucleotide sequence ID" value="NZ_CP046455.1"/>
</dbReference>
<proteinExistence type="predicted"/>
<keyword evidence="1" id="KW-0812">Transmembrane</keyword>
<dbReference type="AlphaFoldDB" id="A0A6B8W676"/>
<keyword evidence="1" id="KW-1133">Transmembrane helix</keyword>